<evidence type="ECO:0000256" key="5">
    <source>
        <dbReference type="ARBA" id="ARBA00022989"/>
    </source>
</evidence>
<evidence type="ECO:0000313" key="9">
    <source>
        <dbReference type="EMBL" id="KAJ9138042.1"/>
    </source>
</evidence>
<feature type="transmembrane region" description="Helical" evidence="8">
    <location>
        <begin position="326"/>
        <end position="343"/>
    </location>
</feature>
<evidence type="ECO:0000256" key="6">
    <source>
        <dbReference type="ARBA" id="ARBA00023136"/>
    </source>
</evidence>
<dbReference type="EMBL" id="JANBVN010000150">
    <property type="protein sequence ID" value="KAJ9138042.1"/>
    <property type="molecule type" value="Genomic_DNA"/>
</dbReference>
<feature type="region of interest" description="Disordered" evidence="7">
    <location>
        <begin position="1"/>
        <end position="66"/>
    </location>
</feature>
<organism evidence="9 10">
    <name type="scientific">Coniochaeta hoffmannii</name>
    <dbReference type="NCBI Taxonomy" id="91930"/>
    <lineage>
        <taxon>Eukaryota</taxon>
        <taxon>Fungi</taxon>
        <taxon>Dikarya</taxon>
        <taxon>Ascomycota</taxon>
        <taxon>Pezizomycotina</taxon>
        <taxon>Sordariomycetes</taxon>
        <taxon>Sordariomycetidae</taxon>
        <taxon>Coniochaetales</taxon>
        <taxon>Coniochaetaceae</taxon>
        <taxon>Coniochaeta</taxon>
    </lineage>
</organism>
<name>A0AA38R8F6_9PEZI</name>
<keyword evidence="6 8" id="KW-0472">Membrane</keyword>
<proteinExistence type="inferred from homology"/>
<dbReference type="GO" id="GO:0016126">
    <property type="term" value="P:sterol biosynthetic process"/>
    <property type="evidence" value="ECO:0007669"/>
    <property type="project" value="TreeGrafter"/>
</dbReference>
<evidence type="ECO:0000313" key="10">
    <source>
        <dbReference type="Proteomes" id="UP001174691"/>
    </source>
</evidence>
<evidence type="ECO:0000256" key="2">
    <source>
        <dbReference type="ARBA" id="ARBA00007475"/>
    </source>
</evidence>
<evidence type="ECO:0000256" key="8">
    <source>
        <dbReference type="SAM" id="Phobius"/>
    </source>
</evidence>
<feature type="compositionally biased region" description="Polar residues" evidence="7">
    <location>
        <begin position="40"/>
        <end position="66"/>
    </location>
</feature>
<accession>A0AA38R8F6</accession>
<dbReference type="GO" id="GO:0005789">
    <property type="term" value="C:endoplasmic reticulum membrane"/>
    <property type="evidence" value="ECO:0007669"/>
    <property type="project" value="UniProtKB-SubCell"/>
</dbReference>
<dbReference type="PANTHER" id="PTHR15301:SF3">
    <property type="entry name" value="PROTEIN NSG1-RELATED"/>
    <property type="match status" value="1"/>
</dbReference>
<keyword evidence="5 8" id="KW-1133">Transmembrane helix</keyword>
<sequence length="425" mass="45457">MADSPHIFRPIPRRPFDLNRRDPTPPPDGDSPGPVPGYHSNLNPQTPSRTSGPGLSPSSTFDSIATNDSDATTISRAASFLNLQKSTLFGIYQNSSQPSSPTPDDTAGSSPWGTGAETPLLKRPGVSDAMFEIMRSRRSGDASEQLDSVAVADSSSHPGGPAAAPQPLWDAVGVTFRVAVLFLLGVGYGVLVGRLRSDAFNPSAAAAAASSRREPGATTGWRHALFWGFGGVVIAALLPWFDGVWEAKFGAGAGSSRRLKLRRASNDDERRPPMDWSLVLRAITAFLGIVFAIRKLAWTSTMQVSLYLAVVNPFLWYLLDRSKTGFLLSAAFSCTATGMLMGLDADHLMPIPTMHSSPLRNATRAAAAYRGQGTSGGLPCSVETVERALWIVSVLFCSCLVFGNIGRRMGLDRSAYTRGRWAGVR</sequence>
<evidence type="ECO:0000256" key="7">
    <source>
        <dbReference type="SAM" id="MobiDB-lite"/>
    </source>
</evidence>
<reference evidence="9" key="1">
    <citation type="submission" date="2022-07" db="EMBL/GenBank/DDBJ databases">
        <title>Fungi with potential for degradation of polypropylene.</title>
        <authorList>
            <person name="Gostincar C."/>
        </authorList>
    </citation>
    <scope>NUCLEOTIDE SEQUENCE</scope>
    <source>
        <strain evidence="9">EXF-13287</strain>
    </source>
</reference>
<feature type="compositionally biased region" description="Pro residues" evidence="7">
    <location>
        <begin position="24"/>
        <end position="35"/>
    </location>
</feature>
<gene>
    <name evidence="9" type="ORF">NKR19_g7975</name>
</gene>
<feature type="region of interest" description="Disordered" evidence="7">
    <location>
        <begin position="92"/>
        <end position="124"/>
    </location>
</feature>
<evidence type="ECO:0000256" key="1">
    <source>
        <dbReference type="ARBA" id="ARBA00004477"/>
    </source>
</evidence>
<feature type="compositionally biased region" description="Low complexity" evidence="7">
    <location>
        <begin position="95"/>
        <end position="106"/>
    </location>
</feature>
<comment type="caution">
    <text evidence="9">The sequence shown here is derived from an EMBL/GenBank/DDBJ whole genome shotgun (WGS) entry which is preliminary data.</text>
</comment>
<feature type="transmembrane region" description="Helical" evidence="8">
    <location>
        <begin position="174"/>
        <end position="193"/>
    </location>
</feature>
<dbReference type="Proteomes" id="UP001174691">
    <property type="component" value="Unassembled WGS sequence"/>
</dbReference>
<feature type="transmembrane region" description="Helical" evidence="8">
    <location>
        <begin position="302"/>
        <end position="319"/>
    </location>
</feature>
<protein>
    <submittedName>
        <fullName evidence="9">Insig domain-containing protein</fullName>
    </submittedName>
</protein>
<dbReference type="Pfam" id="PF07281">
    <property type="entry name" value="INSIG"/>
    <property type="match status" value="1"/>
</dbReference>
<feature type="compositionally biased region" description="Basic and acidic residues" evidence="7">
    <location>
        <begin position="14"/>
        <end position="23"/>
    </location>
</feature>
<dbReference type="PANTHER" id="PTHR15301">
    <property type="entry name" value="INSULIN-INDUCED GENE 1"/>
    <property type="match status" value="1"/>
</dbReference>
<feature type="region of interest" description="Disordered" evidence="7">
    <location>
        <begin position="137"/>
        <end position="164"/>
    </location>
</feature>
<evidence type="ECO:0000256" key="3">
    <source>
        <dbReference type="ARBA" id="ARBA00022692"/>
    </source>
</evidence>
<comment type="subcellular location">
    <subcellularLocation>
        <location evidence="1">Endoplasmic reticulum membrane</location>
        <topology evidence="1">Multi-pass membrane protein</topology>
    </subcellularLocation>
</comment>
<keyword evidence="4" id="KW-0256">Endoplasmic reticulum</keyword>
<evidence type="ECO:0000256" key="4">
    <source>
        <dbReference type="ARBA" id="ARBA00022824"/>
    </source>
</evidence>
<comment type="similarity">
    <text evidence="2">Belongs to the INSIG family.</text>
</comment>
<feature type="transmembrane region" description="Helical" evidence="8">
    <location>
        <begin position="388"/>
        <end position="406"/>
    </location>
</feature>
<dbReference type="InterPro" id="IPR025929">
    <property type="entry name" value="INSIG_fam"/>
</dbReference>
<keyword evidence="3 8" id="KW-0812">Transmembrane</keyword>
<feature type="transmembrane region" description="Helical" evidence="8">
    <location>
        <begin position="224"/>
        <end position="241"/>
    </location>
</feature>
<keyword evidence="10" id="KW-1185">Reference proteome</keyword>
<dbReference type="AlphaFoldDB" id="A0AA38R8F6"/>